<gene>
    <name evidence="1" type="ORF">GWR21_16025</name>
</gene>
<sequence length="331" mass="38161">MGTSLSGNNKILSFDRPNPSYISPANIPEEYESLLIPAAGAYFREDEEIAVLTQNIDFGPFSLWIHDIWAKKDVVVCPYIPKHIWSLHGLYEDSLHLESPDLPSYLLEEKEFNFFNLPAGMHRIPMAAGKKTLSIHINIEKETLQSMLEEFPGLEPLTKLDRKDAGTLNAYPYNSNPICDFLMEKLLSCKYPAKRAHPYMFRICIDLLRNVATQEAALHEPLMIDSLLNTDNILHLFAYIKEHPFRKHTVSQLGYMFHIDGKKVGFEFKQHFAVSIHDFMHTARMMLIYEIMQSQTSPIEEIAKLTEFPNVMNMMMQVADYYACNRSATYQ</sequence>
<dbReference type="EMBL" id="CP048113">
    <property type="protein sequence ID" value="QHS61051.1"/>
    <property type="molecule type" value="Genomic_DNA"/>
</dbReference>
<evidence type="ECO:0000313" key="2">
    <source>
        <dbReference type="Proteomes" id="UP000476411"/>
    </source>
</evidence>
<protein>
    <submittedName>
        <fullName evidence="1">Helix-turn-helix transcriptional regulator</fullName>
    </submittedName>
</protein>
<organism evidence="1 2">
    <name type="scientific">Chitinophaga agri</name>
    <dbReference type="NCBI Taxonomy" id="2703787"/>
    <lineage>
        <taxon>Bacteria</taxon>
        <taxon>Pseudomonadati</taxon>
        <taxon>Bacteroidota</taxon>
        <taxon>Chitinophagia</taxon>
        <taxon>Chitinophagales</taxon>
        <taxon>Chitinophagaceae</taxon>
        <taxon>Chitinophaga</taxon>
    </lineage>
</organism>
<keyword evidence="2" id="KW-1185">Reference proteome</keyword>
<reference evidence="1 2" key="1">
    <citation type="submission" date="2020-01" db="EMBL/GenBank/DDBJ databases">
        <title>Complete genome sequence of Chitinophaga sp. H33E-04 isolated from quinoa roots.</title>
        <authorList>
            <person name="Weon H.-Y."/>
            <person name="Lee S.A."/>
        </authorList>
    </citation>
    <scope>NUCLEOTIDE SEQUENCE [LARGE SCALE GENOMIC DNA]</scope>
    <source>
        <strain evidence="1 2">H33E-04</strain>
    </source>
</reference>
<dbReference type="Gene3D" id="1.10.10.60">
    <property type="entry name" value="Homeodomain-like"/>
    <property type="match status" value="1"/>
</dbReference>
<name>A0A6B9ZHT3_9BACT</name>
<evidence type="ECO:0000313" key="1">
    <source>
        <dbReference type="EMBL" id="QHS61051.1"/>
    </source>
</evidence>
<accession>A0A6B9ZHT3</accession>
<dbReference type="KEGG" id="chih:GWR21_16025"/>
<dbReference type="Proteomes" id="UP000476411">
    <property type="component" value="Chromosome"/>
</dbReference>
<proteinExistence type="predicted"/>
<dbReference type="RefSeq" id="WP_162332734.1">
    <property type="nucleotide sequence ID" value="NZ_CP048113.1"/>
</dbReference>
<dbReference type="AlphaFoldDB" id="A0A6B9ZHT3"/>